<feature type="compositionally biased region" description="Basic and acidic residues" evidence="1">
    <location>
        <begin position="63"/>
        <end position="72"/>
    </location>
</feature>
<feature type="region of interest" description="Disordered" evidence="1">
    <location>
        <begin position="1"/>
        <end position="72"/>
    </location>
</feature>
<evidence type="ECO:0000313" key="3">
    <source>
        <dbReference type="Proteomes" id="UP000218288"/>
    </source>
</evidence>
<gene>
    <name evidence="2" type="ORF">MPPM_4795</name>
</gene>
<name>A0A160PMX5_9HYPH</name>
<reference evidence="2 3" key="1">
    <citation type="journal article" date="2016" name="Genome Announc.">
        <title>Complete Genome Sequence of Methylobacterium populi P-1M, Isolated from Pink-Pigmented Household Biofilm.</title>
        <authorList>
            <person name="Morohoshi T."/>
            <person name="Ikeda T."/>
        </authorList>
    </citation>
    <scope>NUCLEOTIDE SEQUENCE [LARGE SCALE GENOMIC DNA]</scope>
    <source>
        <strain evidence="2 3">P-1M</strain>
    </source>
</reference>
<evidence type="ECO:0000313" key="2">
    <source>
        <dbReference type="EMBL" id="BAU93400.1"/>
    </source>
</evidence>
<sequence>MTEKNKSTETKPSAQAVTETKHSEPVPNSASTAPAVPLAGVPETPLSNAGIASTGPAVPSTDHTVEKASNED</sequence>
<proteinExistence type="predicted"/>
<dbReference type="Proteomes" id="UP000218288">
    <property type="component" value="Chromosome"/>
</dbReference>
<dbReference type="RefSeq" id="WP_096487140.1">
    <property type="nucleotide sequence ID" value="NZ_AP014809.1"/>
</dbReference>
<organism evidence="2 3">
    <name type="scientific">Methylorubrum populi</name>
    <dbReference type="NCBI Taxonomy" id="223967"/>
    <lineage>
        <taxon>Bacteria</taxon>
        <taxon>Pseudomonadati</taxon>
        <taxon>Pseudomonadota</taxon>
        <taxon>Alphaproteobacteria</taxon>
        <taxon>Hyphomicrobiales</taxon>
        <taxon>Methylobacteriaceae</taxon>
        <taxon>Methylorubrum</taxon>
    </lineage>
</organism>
<dbReference type="EMBL" id="AP014809">
    <property type="protein sequence ID" value="BAU93400.1"/>
    <property type="molecule type" value="Genomic_DNA"/>
</dbReference>
<evidence type="ECO:0000256" key="1">
    <source>
        <dbReference type="SAM" id="MobiDB-lite"/>
    </source>
</evidence>
<protein>
    <submittedName>
        <fullName evidence="2">Uncharacterized protein</fullName>
    </submittedName>
</protein>
<dbReference type="AlphaFoldDB" id="A0A160PMX5"/>
<accession>A0A160PMX5</accession>